<gene>
    <name evidence="2" type="ORF">B7P43_G11592</name>
</gene>
<accession>A0A2J7QVW1</accession>
<feature type="region of interest" description="Disordered" evidence="1">
    <location>
        <begin position="1056"/>
        <end position="1134"/>
    </location>
</feature>
<evidence type="ECO:0000313" key="3">
    <source>
        <dbReference type="Proteomes" id="UP000235965"/>
    </source>
</evidence>
<feature type="compositionally biased region" description="Polar residues" evidence="1">
    <location>
        <begin position="1080"/>
        <end position="1114"/>
    </location>
</feature>
<comment type="caution">
    <text evidence="2">The sequence shown here is derived from an EMBL/GenBank/DDBJ whole genome shotgun (WGS) entry which is preliminary data.</text>
</comment>
<feature type="compositionally biased region" description="Basic and acidic residues" evidence="1">
    <location>
        <begin position="868"/>
        <end position="881"/>
    </location>
</feature>
<dbReference type="Proteomes" id="UP000235965">
    <property type="component" value="Unassembled WGS sequence"/>
</dbReference>
<feature type="compositionally biased region" description="Basic and acidic residues" evidence="1">
    <location>
        <begin position="794"/>
        <end position="814"/>
    </location>
</feature>
<dbReference type="AlphaFoldDB" id="A0A2J7QVW1"/>
<organism evidence="2 3">
    <name type="scientific">Cryptotermes secundus</name>
    <dbReference type="NCBI Taxonomy" id="105785"/>
    <lineage>
        <taxon>Eukaryota</taxon>
        <taxon>Metazoa</taxon>
        <taxon>Ecdysozoa</taxon>
        <taxon>Arthropoda</taxon>
        <taxon>Hexapoda</taxon>
        <taxon>Insecta</taxon>
        <taxon>Pterygota</taxon>
        <taxon>Neoptera</taxon>
        <taxon>Polyneoptera</taxon>
        <taxon>Dictyoptera</taxon>
        <taxon>Blattodea</taxon>
        <taxon>Blattoidea</taxon>
        <taxon>Termitoidae</taxon>
        <taxon>Kalotermitidae</taxon>
        <taxon>Cryptotermitinae</taxon>
        <taxon>Cryptotermes</taxon>
    </lineage>
</organism>
<feature type="region of interest" description="Disordered" evidence="1">
    <location>
        <begin position="785"/>
        <end position="816"/>
    </location>
</feature>
<dbReference type="InParanoid" id="A0A2J7QVW1"/>
<dbReference type="EMBL" id="NEVH01009770">
    <property type="protein sequence ID" value="PNF32716.1"/>
    <property type="molecule type" value="Genomic_DNA"/>
</dbReference>
<dbReference type="OrthoDB" id="10651355at2759"/>
<evidence type="ECO:0000313" key="2">
    <source>
        <dbReference type="EMBL" id="PNF32716.1"/>
    </source>
</evidence>
<protein>
    <submittedName>
        <fullName evidence="2">Uncharacterized protein</fullName>
    </submittedName>
</protein>
<feature type="region of interest" description="Disordered" evidence="1">
    <location>
        <begin position="715"/>
        <end position="761"/>
    </location>
</feature>
<evidence type="ECO:0000256" key="1">
    <source>
        <dbReference type="SAM" id="MobiDB-lite"/>
    </source>
</evidence>
<proteinExistence type="predicted"/>
<keyword evidence="3" id="KW-1185">Reference proteome</keyword>
<feature type="compositionally biased region" description="Low complexity" evidence="1">
    <location>
        <begin position="728"/>
        <end position="757"/>
    </location>
</feature>
<reference evidence="2 3" key="1">
    <citation type="submission" date="2017-12" db="EMBL/GenBank/DDBJ databases">
        <title>Hemimetabolous genomes reveal molecular basis of termite eusociality.</title>
        <authorList>
            <person name="Harrison M.C."/>
            <person name="Jongepier E."/>
            <person name="Robertson H.M."/>
            <person name="Arning N."/>
            <person name="Bitard-Feildel T."/>
            <person name="Chao H."/>
            <person name="Childers C.P."/>
            <person name="Dinh H."/>
            <person name="Doddapaneni H."/>
            <person name="Dugan S."/>
            <person name="Gowin J."/>
            <person name="Greiner C."/>
            <person name="Han Y."/>
            <person name="Hu H."/>
            <person name="Hughes D.S.T."/>
            <person name="Huylmans A.-K."/>
            <person name="Kemena C."/>
            <person name="Kremer L.P.M."/>
            <person name="Lee S.L."/>
            <person name="Lopez-Ezquerra A."/>
            <person name="Mallet L."/>
            <person name="Monroy-Kuhn J.M."/>
            <person name="Moser A."/>
            <person name="Murali S.C."/>
            <person name="Muzny D.M."/>
            <person name="Otani S."/>
            <person name="Piulachs M.-D."/>
            <person name="Poelchau M."/>
            <person name="Qu J."/>
            <person name="Schaub F."/>
            <person name="Wada-Katsumata A."/>
            <person name="Worley K.C."/>
            <person name="Xie Q."/>
            <person name="Ylla G."/>
            <person name="Poulsen M."/>
            <person name="Gibbs R.A."/>
            <person name="Schal C."/>
            <person name="Richards S."/>
            <person name="Belles X."/>
            <person name="Korb J."/>
            <person name="Bornberg-Bauer E."/>
        </authorList>
    </citation>
    <scope>NUCLEOTIDE SEQUENCE [LARGE SCALE GENOMIC DNA]</scope>
    <source>
        <tissue evidence="2">Whole body</tissue>
    </source>
</reference>
<sequence length="1199" mass="131090">MYDNRHNKDTNKLLIDFHSPLQTQLEDVKSGHLIPLIPPLLGPTDSPSDAPAFSQTVLVDDNDSDVDNNPFDLVVHQTNLNIRMLNDPFELVYQKAYHIPANISCEVNGKCADPYVANTSVKDVYTVSVPVKTGTALQDICRTTSDNSKGNSINSNDVIQLLEHLNGDIDDFGTDDSLICIEDITDPTGCKFLSLSDTSDASKQSFTTERRNESNNLNIAKGTDVRQLVKDNNGTSHTKWMEDGQSTDANNLFPNVQSSLCKEYNGEQIFSNVGHSGIKAETGIMLTSQEVIIKSDSHTDEELKAIVATRINACIQNALGQSKMFTKENYISDHNSGSHVTAATPDKNIVVPHTYSLSFTTLAIEKTGLPASINSDEGASLETLQMLCQQGNAKSVNIGMASGLKTPLNRMKIPTPKRSSSSTVSVGSYGELNKAFCTVASLNTSPDLLCDRSFSDVRGISDDGAVQFPSVSGSVEKFSALKCANDQLEVKEKDALASFLNEPCCFSSYEQRNVAANGRAIKAIMETDCVFDGETLNTVGKDILHVEETDQQKHEYMNRVPGNCLDTDRNDPKCTPSDINDYLAGNIYVRRSLPSSWSVSSPYSNKNEEIDGDDSLCMEANTLAFVFSNVADSFTQLTSSDEEEDLLTCKPQWEVSQLNLPKFNLEEDGSEHAEKNNLQTGAEKKKCAYERSQKTGSAQNDVALDDRCEHKRATPQKKFDVNKNSGCSSTSSESSVTSPSSKRSSSSCSGSSTPPLSKQRIQGLSLHTRLLSSVDKKLNRAVPNVVLPPPMSLTDDKAGRDTRLKPKRKQEVGKRGPVKAVVPVSNMTRASGLEKKGVQGEDYVLKDNSVAMVTSTPKPSVRSLLNHKRESSNTQIQKRDVNPAAVSQLDSRTVATKKESSGINRSFTALSQPMCVPILRRANSLTSGIPSLASLSVSLLKQPSHCDNNHPPVDTRDNSKPLLNVQPASPICKQPSCNIPTLGSQQKGKPSSSITNFNLSGLAVTSTPTRKGRYSSPNRSTLKCLASPIPIRDVREKHTLQTRAFESTRTVVLPANKSVDSIQQKENTKPVPEHHRRSKSVSNVQPPKQKKTSPTQNYFDKSKIHTSSNKSTAFGNGLRKDHSKSPSFQKDTSKPLVMKNLNNQYAVYKENSKMDLSAPISGNDQKRPKPVLQAYSKLKRSTVIPADKENVNPSCEIRL</sequence>
<name>A0A2J7QVW1_9NEOP</name>
<feature type="region of interest" description="Disordered" evidence="1">
    <location>
        <begin position="868"/>
        <end position="897"/>
    </location>
</feature>